<evidence type="ECO:0000313" key="5">
    <source>
        <dbReference type="Proteomes" id="UP001150941"/>
    </source>
</evidence>
<gene>
    <name evidence="4" type="ORF">N7468_010704</name>
</gene>
<dbReference type="OrthoDB" id="546893at2759"/>
<comment type="caution">
    <text evidence="4">The sequence shown here is derived from an EMBL/GenBank/DDBJ whole genome shotgun (WGS) entry which is preliminary data.</text>
</comment>
<name>A0A9W9N861_9EURO</name>
<dbReference type="GO" id="GO:0005886">
    <property type="term" value="C:plasma membrane"/>
    <property type="evidence" value="ECO:0007669"/>
    <property type="project" value="UniProtKB-SubCell"/>
</dbReference>
<evidence type="ECO:0000256" key="1">
    <source>
        <dbReference type="ARBA" id="ARBA00004429"/>
    </source>
</evidence>
<evidence type="ECO:0000256" key="3">
    <source>
        <dbReference type="SAM" id="Phobius"/>
    </source>
</evidence>
<dbReference type="InterPro" id="IPR036259">
    <property type="entry name" value="MFS_trans_sf"/>
</dbReference>
<sequence length="143" mass="15255">MLFLTLFFESVCFPTIVALGIRGLGRHYKRGSGFIVGGVCGGAVVPPILGHVADLRNDTGFAMIVPTMVCWLVGFGMGVANDLQFMVVAWTYAVAVNFVPSYRITVDKVGESTVGLQSENIKDEEALGDTEKAAADATVHSVR</sequence>
<organism evidence="4 5">
    <name type="scientific">Penicillium chermesinum</name>
    <dbReference type="NCBI Taxonomy" id="63820"/>
    <lineage>
        <taxon>Eukaryota</taxon>
        <taxon>Fungi</taxon>
        <taxon>Dikarya</taxon>
        <taxon>Ascomycota</taxon>
        <taxon>Pezizomycotina</taxon>
        <taxon>Eurotiomycetes</taxon>
        <taxon>Eurotiomycetidae</taxon>
        <taxon>Eurotiales</taxon>
        <taxon>Aspergillaceae</taxon>
        <taxon>Penicillium</taxon>
    </lineage>
</organism>
<dbReference type="GeneID" id="83207303"/>
<keyword evidence="3" id="KW-1133">Transmembrane helix</keyword>
<evidence type="ECO:0000256" key="2">
    <source>
        <dbReference type="ARBA" id="ARBA00022475"/>
    </source>
</evidence>
<dbReference type="AlphaFoldDB" id="A0A9W9N861"/>
<comment type="subcellular location">
    <subcellularLocation>
        <location evidence="1">Cell inner membrane</location>
        <topology evidence="1">Multi-pass membrane protein</topology>
    </subcellularLocation>
</comment>
<accession>A0A9W9N861</accession>
<dbReference type="Proteomes" id="UP001150941">
    <property type="component" value="Unassembled WGS sequence"/>
</dbReference>
<keyword evidence="3" id="KW-0812">Transmembrane</keyword>
<protein>
    <submittedName>
        <fullName evidence="4">Uncharacterized protein</fullName>
    </submittedName>
</protein>
<reference evidence="4" key="2">
    <citation type="journal article" date="2023" name="IMA Fungus">
        <title>Comparative genomic study of the Penicillium genus elucidates a diverse pangenome and 15 lateral gene transfer events.</title>
        <authorList>
            <person name="Petersen C."/>
            <person name="Sorensen T."/>
            <person name="Nielsen M.R."/>
            <person name="Sondergaard T.E."/>
            <person name="Sorensen J.L."/>
            <person name="Fitzpatrick D.A."/>
            <person name="Frisvad J.C."/>
            <person name="Nielsen K.L."/>
        </authorList>
    </citation>
    <scope>NUCLEOTIDE SEQUENCE</scope>
    <source>
        <strain evidence="4">IBT 19713</strain>
    </source>
</reference>
<proteinExistence type="predicted"/>
<dbReference type="InterPro" id="IPR050375">
    <property type="entry name" value="MFS_TsgA-like"/>
</dbReference>
<feature type="transmembrane region" description="Helical" evidence="3">
    <location>
        <begin position="31"/>
        <end position="49"/>
    </location>
</feature>
<dbReference type="PANTHER" id="PTHR43702:SF3">
    <property type="entry name" value="PROTEIN TSGA"/>
    <property type="match status" value="1"/>
</dbReference>
<reference evidence="4" key="1">
    <citation type="submission" date="2022-11" db="EMBL/GenBank/DDBJ databases">
        <authorList>
            <person name="Petersen C."/>
        </authorList>
    </citation>
    <scope>NUCLEOTIDE SEQUENCE</scope>
    <source>
        <strain evidence="4">IBT 19713</strain>
    </source>
</reference>
<dbReference type="RefSeq" id="XP_058325522.1">
    <property type="nucleotide sequence ID" value="XM_058479999.1"/>
</dbReference>
<feature type="transmembrane region" description="Helical" evidence="3">
    <location>
        <begin position="6"/>
        <end position="24"/>
    </location>
</feature>
<dbReference type="PANTHER" id="PTHR43702">
    <property type="entry name" value="L-FUCOSE-PROTON SYMPORTER"/>
    <property type="match status" value="1"/>
</dbReference>
<evidence type="ECO:0000313" key="4">
    <source>
        <dbReference type="EMBL" id="KAJ5215025.1"/>
    </source>
</evidence>
<keyword evidence="2" id="KW-1003">Cell membrane</keyword>
<keyword evidence="3" id="KW-0472">Membrane</keyword>
<keyword evidence="5" id="KW-1185">Reference proteome</keyword>
<feature type="transmembrane region" description="Helical" evidence="3">
    <location>
        <begin position="61"/>
        <end position="80"/>
    </location>
</feature>
<dbReference type="Gene3D" id="1.20.1250.20">
    <property type="entry name" value="MFS general substrate transporter like domains"/>
    <property type="match status" value="1"/>
</dbReference>
<dbReference type="EMBL" id="JAPQKS010000009">
    <property type="protein sequence ID" value="KAJ5215025.1"/>
    <property type="molecule type" value="Genomic_DNA"/>
</dbReference>